<reference evidence="4 5" key="2">
    <citation type="submission" date="2018-11" db="EMBL/GenBank/DDBJ databases">
        <authorList>
            <consortium name="Pathogen Informatics"/>
        </authorList>
    </citation>
    <scope>NUCLEOTIDE SEQUENCE [LARGE SCALE GENOMIC DNA]</scope>
</reference>
<evidence type="ECO:0000256" key="2">
    <source>
        <dbReference type="SAM" id="MobiDB-lite"/>
    </source>
</evidence>
<evidence type="ECO:0000313" key="5">
    <source>
        <dbReference type="Proteomes" id="UP000271098"/>
    </source>
</evidence>
<evidence type="ECO:0000256" key="1">
    <source>
        <dbReference type="ARBA" id="ARBA00022583"/>
    </source>
</evidence>
<name>A0A183CVT7_9BILA</name>
<reference evidence="6" key="1">
    <citation type="submission" date="2016-06" db="UniProtKB">
        <authorList>
            <consortium name="WormBaseParasite"/>
        </authorList>
    </citation>
    <scope>IDENTIFICATION</scope>
</reference>
<feature type="compositionally biased region" description="Low complexity" evidence="2">
    <location>
        <begin position="1"/>
        <end position="13"/>
    </location>
</feature>
<proteinExistence type="predicted"/>
<protein>
    <submittedName>
        <fullName evidence="6">SHD domain-containing protein</fullName>
    </submittedName>
</protein>
<dbReference type="AlphaFoldDB" id="A0A183CVT7"/>
<feature type="region of interest" description="Disordered" evidence="2">
    <location>
        <begin position="133"/>
        <end position="188"/>
    </location>
</feature>
<evidence type="ECO:0000259" key="3">
    <source>
        <dbReference type="PROSITE" id="PS51070"/>
    </source>
</evidence>
<accession>A0A183CVT7</accession>
<dbReference type="SUPFAM" id="SSF50729">
    <property type="entry name" value="PH domain-like"/>
    <property type="match status" value="1"/>
</dbReference>
<dbReference type="InterPro" id="IPR050431">
    <property type="entry name" value="Adaptor_comp_med_subunit"/>
</dbReference>
<dbReference type="OrthoDB" id="10063141at2759"/>
<dbReference type="PROSITE" id="PS51070">
    <property type="entry name" value="SHD"/>
    <property type="match status" value="1"/>
</dbReference>
<keyword evidence="5" id="KW-1185">Reference proteome</keyword>
<gene>
    <name evidence="4" type="ORF">GPUH_LOCUS578</name>
</gene>
<dbReference type="EMBL" id="UYRT01000541">
    <property type="protein sequence ID" value="VDK28333.1"/>
    <property type="molecule type" value="Genomic_DNA"/>
</dbReference>
<keyword evidence="1" id="KW-0254">Endocytosis</keyword>
<feature type="compositionally biased region" description="Low complexity" evidence="2">
    <location>
        <begin position="38"/>
        <end position="49"/>
    </location>
</feature>
<feature type="region of interest" description="Disordered" evidence="2">
    <location>
        <begin position="1"/>
        <end position="50"/>
    </location>
</feature>
<feature type="domain" description="SHD" evidence="3">
    <location>
        <begin position="194"/>
        <end position="281"/>
    </location>
</feature>
<dbReference type="GO" id="GO:0006897">
    <property type="term" value="P:endocytosis"/>
    <property type="evidence" value="ECO:0007669"/>
    <property type="project" value="UniProtKB-KW"/>
</dbReference>
<dbReference type="InterPro" id="IPR012320">
    <property type="entry name" value="SHD_dom"/>
</dbReference>
<sequence length="281" mass="30826">MTEASSESSDSATVKQASSATAVSHEPGGPTNWAAFDESQPPELPPSESGFFTKVSAAATEALSADAFGDQIAPSSKLDAFTPISENLISESYDPFDVRPADDLVEAAKTRAAAVIAAEETQDDLSFFSAKVDERKSDVSTPTQEGGSPASSRPPGFEDEFRADADALSTPSPLYDEDDSEPLTDFPEKFTGDGWEMMVRYPIKKKIMGDRYWKPCYVRLRENTLLLFNSKTEQKPFMEILLQATYSLSDPTLQAYDVYGKIHTVKLQYVIYKERVGIRPG</sequence>
<evidence type="ECO:0000313" key="6">
    <source>
        <dbReference type="WBParaSite" id="GPUH_0000057801-mRNA-1"/>
    </source>
</evidence>
<organism evidence="6">
    <name type="scientific">Gongylonema pulchrum</name>
    <dbReference type="NCBI Taxonomy" id="637853"/>
    <lineage>
        <taxon>Eukaryota</taxon>
        <taxon>Metazoa</taxon>
        <taxon>Ecdysozoa</taxon>
        <taxon>Nematoda</taxon>
        <taxon>Chromadorea</taxon>
        <taxon>Rhabditida</taxon>
        <taxon>Spirurina</taxon>
        <taxon>Spiruromorpha</taxon>
        <taxon>Spiruroidea</taxon>
        <taxon>Gongylonematidae</taxon>
        <taxon>Gongylonema</taxon>
    </lineage>
</organism>
<dbReference type="PANTHER" id="PTHR10529">
    <property type="entry name" value="AP COMPLEX SUBUNIT MU"/>
    <property type="match status" value="1"/>
</dbReference>
<evidence type="ECO:0000313" key="4">
    <source>
        <dbReference type="EMBL" id="VDK28333.1"/>
    </source>
</evidence>
<dbReference type="WBParaSite" id="GPUH_0000057801-mRNA-1">
    <property type="protein sequence ID" value="GPUH_0000057801-mRNA-1"/>
    <property type="gene ID" value="GPUH_0000057801"/>
</dbReference>
<feature type="compositionally biased region" description="Polar residues" evidence="2">
    <location>
        <begin position="139"/>
        <end position="151"/>
    </location>
</feature>
<dbReference type="Proteomes" id="UP000271098">
    <property type="component" value="Unassembled WGS sequence"/>
</dbReference>